<dbReference type="Pfam" id="PF11815">
    <property type="entry name" value="DUF3336"/>
    <property type="match status" value="1"/>
</dbReference>
<evidence type="ECO:0000256" key="4">
    <source>
        <dbReference type="ARBA" id="ARBA00023098"/>
    </source>
</evidence>
<dbReference type="GO" id="GO:0006641">
    <property type="term" value="P:triglyceride metabolic process"/>
    <property type="evidence" value="ECO:0007669"/>
    <property type="project" value="UniProtKB-ARBA"/>
</dbReference>
<evidence type="ECO:0000256" key="6">
    <source>
        <dbReference type="RuleBase" id="RU362055"/>
    </source>
</evidence>
<feature type="compositionally biased region" description="Polar residues" evidence="7">
    <location>
        <begin position="97"/>
        <end position="108"/>
    </location>
</feature>
<dbReference type="GO" id="GO:0016042">
    <property type="term" value="P:lipid catabolic process"/>
    <property type="evidence" value="ECO:0007669"/>
    <property type="project" value="UniProtKB-UniRule"/>
</dbReference>
<feature type="domain" description="PNPLA" evidence="8">
    <location>
        <begin position="341"/>
        <end position="533"/>
    </location>
</feature>
<accession>A0AAI9T048</accession>
<evidence type="ECO:0000256" key="1">
    <source>
        <dbReference type="ARBA" id="ARBA00006104"/>
    </source>
</evidence>
<feature type="region of interest" description="Disordered" evidence="7">
    <location>
        <begin position="97"/>
        <end position="144"/>
    </location>
</feature>
<dbReference type="CDD" id="cd07232">
    <property type="entry name" value="Pat_PLPL"/>
    <property type="match status" value="1"/>
</dbReference>
<dbReference type="RefSeq" id="XP_049181506.1">
    <property type="nucleotide sequence ID" value="XM_049322483.1"/>
</dbReference>
<evidence type="ECO:0000259" key="8">
    <source>
        <dbReference type="PROSITE" id="PS51635"/>
    </source>
</evidence>
<gene>
    <name evidence="9" type="ORF">KGF56_001368</name>
</gene>
<feature type="compositionally biased region" description="Acidic residues" evidence="7">
    <location>
        <begin position="736"/>
        <end position="766"/>
    </location>
</feature>
<keyword evidence="6" id="KW-1133">Transmembrane helix</keyword>
<feature type="active site" description="Nucleophile" evidence="5">
    <location>
        <position position="374"/>
    </location>
</feature>
<sequence length="781" mass="88954">MSERIPLFEEEKDYINENDISEFAKALVWQDYDETSSTSPTTPTHEMIVQGALSQNSNNGEGTEHQQEEEGDLRMLIDEGAGLGAIPTTKPNFVTSKNDWFPINSQDLESPKTKSKNNKKQRGSSSGSGSGSRSGSSSSSSSSSNSAVKLLQNEFRSSASFTLLRWPILIFVFAWITLLAFLYLIVRVYVALSEYFITWRGERKRLRDKLRNSNTYEEWVENAKKLDQYLGLNKWADNPKFSYYDSQTVKLTITKLRQARSQNSKSELLLLLQSCLKRNFAGIENRQLYSHMYYGTKKLVQEFYKEVVLCIDQVIESTEINPETKYKFFKTVSQNFGKSALCLSGGACFAYTHFGIGKALLDQNLLPNIISGTSGGGLIASLLCTRTDEELKKLLVPQLARKITACEDPWYIWIPRLIKTGARFNAVAWARKSNFFTRGSTTFEEAAVRTGRKLNISTVPADPHSPVILCNDITSPHCIIWSALLASSAVPGILNPVVLMMKNRVDGTIVPFSLGSKWRDGSLRTDIPIDALNTYYHVNFTIVSQVNPHISLFFFAPKGTVGRPVSISKRRTASEKFASFRGGFVATALEQLFRLEIKKWLHIIKSLDLLPHVLQQDWSNVWLQNFTGTITIWPRNKLKDFWYILSDPTEKQMEEIMKKGERSMYPKILFIKNRSSIERAIDKGRKITSLAMRGRKMNIQMDSDEDEFEPSDYDLAKFKNTIGITNKDLEMLDSFPEGEDEEEEEEEEEEEDDEDFDLEYAYESDALESPTFKKPRRNTVF</sequence>
<keyword evidence="4 5" id="KW-0443">Lipid metabolism</keyword>
<keyword evidence="3 5" id="KW-0442">Lipid degradation</keyword>
<dbReference type="PANTHER" id="PTHR14226">
    <property type="entry name" value="NEUROPATHY TARGET ESTERASE/SWISS CHEESE D.MELANOGASTER"/>
    <property type="match status" value="1"/>
</dbReference>
<comment type="function">
    <text evidence="6">Lipid hydrolase.</text>
</comment>
<keyword evidence="6" id="KW-0812">Transmembrane</keyword>
<comment type="subcellular location">
    <subcellularLocation>
        <location evidence="6">Membrane</location>
        <topology evidence="6">Single-pass membrane protein</topology>
    </subcellularLocation>
</comment>
<evidence type="ECO:0000256" key="7">
    <source>
        <dbReference type="SAM" id="MobiDB-lite"/>
    </source>
</evidence>
<feature type="short sequence motif" description="GXSXG" evidence="5">
    <location>
        <begin position="372"/>
        <end position="376"/>
    </location>
</feature>
<comment type="caution">
    <text evidence="9">The sequence shown here is derived from an EMBL/GenBank/DDBJ whole genome shotgun (WGS) entry which is preliminary data.</text>
</comment>
<protein>
    <recommendedName>
        <fullName evidence="6">Patatin-like phospholipase domain-containing protein</fullName>
        <ecNumber evidence="6">3.1.1.-</ecNumber>
    </recommendedName>
</protein>
<dbReference type="GO" id="GO:0004806">
    <property type="term" value="F:triacylglycerol lipase activity"/>
    <property type="evidence" value="ECO:0007669"/>
    <property type="project" value="InterPro"/>
</dbReference>
<dbReference type="InterPro" id="IPR002641">
    <property type="entry name" value="PNPLA_dom"/>
</dbReference>
<evidence type="ECO:0000256" key="2">
    <source>
        <dbReference type="ARBA" id="ARBA00022801"/>
    </source>
</evidence>
<evidence type="ECO:0000256" key="3">
    <source>
        <dbReference type="ARBA" id="ARBA00022963"/>
    </source>
</evidence>
<feature type="active site" description="Proton acceptor" evidence="5">
    <location>
        <position position="520"/>
    </location>
</feature>
<name>A0AAI9T048_9ASCO</name>
<proteinExistence type="inferred from homology"/>
<dbReference type="EC" id="3.1.1.-" evidence="6"/>
<feature type="region of interest" description="Disordered" evidence="7">
    <location>
        <begin position="728"/>
        <end position="781"/>
    </location>
</feature>
<keyword evidence="6" id="KW-0472">Membrane</keyword>
<feature type="compositionally biased region" description="Low complexity" evidence="7">
    <location>
        <begin position="133"/>
        <end position="144"/>
    </location>
</feature>
<comment type="similarity">
    <text evidence="1 6">Belongs to the PLPL family.</text>
</comment>
<dbReference type="PROSITE" id="PS51635">
    <property type="entry name" value="PNPLA"/>
    <property type="match status" value="1"/>
</dbReference>
<comment type="caution">
    <text evidence="5">Lacks conserved residue(s) required for the propagation of feature annotation.</text>
</comment>
<dbReference type="Gene3D" id="3.40.1090.10">
    <property type="entry name" value="Cytosolic phospholipase A2 catalytic domain"/>
    <property type="match status" value="2"/>
</dbReference>
<dbReference type="Pfam" id="PF01734">
    <property type="entry name" value="Patatin"/>
    <property type="match status" value="1"/>
</dbReference>
<evidence type="ECO:0000313" key="10">
    <source>
        <dbReference type="Proteomes" id="UP001202479"/>
    </source>
</evidence>
<dbReference type="GO" id="GO:0016020">
    <property type="term" value="C:membrane"/>
    <property type="evidence" value="ECO:0007669"/>
    <property type="project" value="UniProtKB-SubCell"/>
</dbReference>
<dbReference type="GeneID" id="73378985"/>
<evidence type="ECO:0000256" key="5">
    <source>
        <dbReference type="PROSITE-ProRule" id="PRU01161"/>
    </source>
</evidence>
<dbReference type="SUPFAM" id="SSF52151">
    <property type="entry name" value="FabD/lysophospholipase-like"/>
    <property type="match status" value="1"/>
</dbReference>
<feature type="compositionally biased region" description="Basic residues" evidence="7">
    <location>
        <begin position="113"/>
        <end position="122"/>
    </location>
</feature>
<dbReference type="AlphaFoldDB" id="A0AAI9T048"/>
<dbReference type="InterPro" id="IPR050301">
    <property type="entry name" value="NTE"/>
</dbReference>
<feature type="region of interest" description="Disordered" evidence="7">
    <location>
        <begin position="49"/>
        <end position="70"/>
    </location>
</feature>
<dbReference type="Proteomes" id="UP001202479">
    <property type="component" value="Unassembled WGS sequence"/>
</dbReference>
<dbReference type="InterPro" id="IPR016035">
    <property type="entry name" value="Acyl_Trfase/lysoPLipase"/>
</dbReference>
<dbReference type="InterPro" id="IPR021771">
    <property type="entry name" value="Triacylglycerol_lipase_N"/>
</dbReference>
<dbReference type="PANTHER" id="PTHR14226:SF66">
    <property type="entry name" value="TRIACYLGLYCEROL LIPASE PTL2"/>
    <property type="match status" value="1"/>
</dbReference>
<dbReference type="EMBL" id="JAHUZD010000027">
    <property type="protein sequence ID" value="KAI3405761.2"/>
    <property type="molecule type" value="Genomic_DNA"/>
</dbReference>
<organism evidence="9 10">
    <name type="scientific">Candida oxycetoniae</name>
    <dbReference type="NCBI Taxonomy" id="497107"/>
    <lineage>
        <taxon>Eukaryota</taxon>
        <taxon>Fungi</taxon>
        <taxon>Dikarya</taxon>
        <taxon>Ascomycota</taxon>
        <taxon>Saccharomycotina</taxon>
        <taxon>Pichiomycetes</taxon>
        <taxon>Debaryomycetaceae</taxon>
        <taxon>Candida/Lodderomyces clade</taxon>
        <taxon>Candida</taxon>
    </lineage>
</organism>
<reference evidence="9" key="1">
    <citation type="journal article" date="2022" name="DNA Res.">
        <title>Genome analysis of five recently described species of the CUG-Ser clade uncovers Candida theae as a new hybrid lineage with pathogenic potential in the Candida parapsilosis species complex.</title>
        <authorList>
            <person name="Mixao V."/>
            <person name="Del Olmo V."/>
            <person name="Hegedusova E."/>
            <person name="Saus E."/>
            <person name="Pryszcz L."/>
            <person name="Cillingova A."/>
            <person name="Nosek J."/>
            <person name="Gabaldon T."/>
        </authorList>
    </citation>
    <scope>NUCLEOTIDE SEQUENCE</scope>
    <source>
        <strain evidence="9">CBS 10844</strain>
    </source>
</reference>
<evidence type="ECO:0000313" key="9">
    <source>
        <dbReference type="EMBL" id="KAI3405761.2"/>
    </source>
</evidence>
<keyword evidence="10" id="KW-1185">Reference proteome</keyword>
<feature type="transmembrane region" description="Helical" evidence="6">
    <location>
        <begin position="166"/>
        <end position="186"/>
    </location>
</feature>
<keyword evidence="2 5" id="KW-0378">Hydrolase</keyword>